<protein>
    <submittedName>
        <fullName evidence="2">Uncharacterized protein</fullName>
    </submittedName>
</protein>
<evidence type="ECO:0000313" key="3">
    <source>
        <dbReference type="Proteomes" id="UP000717696"/>
    </source>
</evidence>
<gene>
    <name evidence="2" type="ORF">B0J13DRAFT_309933</name>
</gene>
<comment type="caution">
    <text evidence="2">The sequence shown here is derived from an EMBL/GenBank/DDBJ whole genome shotgun (WGS) entry which is preliminary data.</text>
</comment>
<feature type="region of interest" description="Disordered" evidence="1">
    <location>
        <begin position="69"/>
        <end position="110"/>
    </location>
</feature>
<dbReference type="Proteomes" id="UP000717696">
    <property type="component" value="Unassembled WGS sequence"/>
</dbReference>
<sequence>MTPFSFGPSWPPSIGLEAALGPRPRGEWKVWALDMALSVHGMDGKGAIPIGEPPQSYLPNSSITPIRIPSQAQQQASDSGPSCSAFHPPDPPRTGPPSTGEPAGCDATTLVETPCQPDQFTHTLLHRARETKPKPLADLIRISQPLPQPVIPFDRSIHSSLSLPPTPPSHILRASLICSLTHPTHQSQASPVNPPNLSSSPHLTYPIYRSRQCRPVIAPALCTSRFRHQSRFKAPAPLPTSPATG</sequence>
<evidence type="ECO:0000313" key="2">
    <source>
        <dbReference type="EMBL" id="KAH7149599.1"/>
    </source>
</evidence>
<accession>A0A9P9J4H3</accession>
<dbReference type="EMBL" id="JAGMUU010000007">
    <property type="protein sequence ID" value="KAH7149599.1"/>
    <property type="molecule type" value="Genomic_DNA"/>
</dbReference>
<name>A0A9P9J4H3_9HYPO</name>
<dbReference type="AlphaFoldDB" id="A0A9P9J4H3"/>
<reference evidence="2" key="1">
    <citation type="journal article" date="2021" name="Nat. Commun.">
        <title>Genetic determinants of endophytism in the Arabidopsis root mycobiome.</title>
        <authorList>
            <person name="Mesny F."/>
            <person name="Miyauchi S."/>
            <person name="Thiergart T."/>
            <person name="Pickel B."/>
            <person name="Atanasova L."/>
            <person name="Karlsson M."/>
            <person name="Huettel B."/>
            <person name="Barry K.W."/>
            <person name="Haridas S."/>
            <person name="Chen C."/>
            <person name="Bauer D."/>
            <person name="Andreopoulos W."/>
            <person name="Pangilinan J."/>
            <person name="LaButti K."/>
            <person name="Riley R."/>
            <person name="Lipzen A."/>
            <person name="Clum A."/>
            <person name="Drula E."/>
            <person name="Henrissat B."/>
            <person name="Kohler A."/>
            <person name="Grigoriev I.V."/>
            <person name="Martin F.M."/>
            <person name="Hacquard S."/>
        </authorList>
    </citation>
    <scope>NUCLEOTIDE SEQUENCE</scope>
    <source>
        <strain evidence="2">MPI-CAGE-AT-0021</strain>
    </source>
</reference>
<organism evidence="2 3">
    <name type="scientific">Dactylonectria estremocensis</name>
    <dbReference type="NCBI Taxonomy" id="1079267"/>
    <lineage>
        <taxon>Eukaryota</taxon>
        <taxon>Fungi</taxon>
        <taxon>Dikarya</taxon>
        <taxon>Ascomycota</taxon>
        <taxon>Pezizomycotina</taxon>
        <taxon>Sordariomycetes</taxon>
        <taxon>Hypocreomycetidae</taxon>
        <taxon>Hypocreales</taxon>
        <taxon>Nectriaceae</taxon>
        <taxon>Dactylonectria</taxon>
    </lineage>
</organism>
<proteinExistence type="predicted"/>
<keyword evidence="3" id="KW-1185">Reference proteome</keyword>
<feature type="compositionally biased region" description="Polar residues" evidence="1">
    <location>
        <begin position="69"/>
        <end position="82"/>
    </location>
</feature>
<evidence type="ECO:0000256" key="1">
    <source>
        <dbReference type="SAM" id="MobiDB-lite"/>
    </source>
</evidence>